<keyword evidence="1 3" id="KW-0732">Signal</keyword>
<evidence type="ECO:0000259" key="4">
    <source>
        <dbReference type="Pfam" id="PF00149"/>
    </source>
</evidence>
<dbReference type="AlphaFoldDB" id="A0AAD5GX79"/>
<feature type="chain" id="PRO_5041902059" description="Calcineurin-like phosphoesterase domain-containing protein" evidence="3">
    <location>
        <begin position="21"/>
        <end position="379"/>
    </location>
</feature>
<dbReference type="PANTHER" id="PTHR10161:SF14">
    <property type="entry name" value="TARTRATE-RESISTANT ACID PHOSPHATASE TYPE 5"/>
    <property type="match status" value="1"/>
</dbReference>
<dbReference type="Gene3D" id="3.60.21.10">
    <property type="match status" value="1"/>
</dbReference>
<dbReference type="InterPro" id="IPR004843">
    <property type="entry name" value="Calcineurin-like_PHP"/>
</dbReference>
<evidence type="ECO:0000313" key="6">
    <source>
        <dbReference type="Proteomes" id="UP001205105"/>
    </source>
</evidence>
<proteinExistence type="predicted"/>
<dbReference type="InterPro" id="IPR051558">
    <property type="entry name" value="Metallophosphoesterase_PAP"/>
</dbReference>
<name>A0AAD5GX79_9CHLO</name>
<evidence type="ECO:0000256" key="3">
    <source>
        <dbReference type="SAM" id="SignalP"/>
    </source>
</evidence>
<dbReference type="GO" id="GO:0016787">
    <property type="term" value="F:hydrolase activity"/>
    <property type="evidence" value="ECO:0007669"/>
    <property type="project" value="UniProtKB-KW"/>
</dbReference>
<feature type="domain" description="Calcineurin-like phosphoesterase" evidence="4">
    <location>
        <begin position="48"/>
        <end position="236"/>
    </location>
</feature>
<dbReference type="Proteomes" id="UP001205105">
    <property type="component" value="Unassembled WGS sequence"/>
</dbReference>
<evidence type="ECO:0000256" key="2">
    <source>
        <dbReference type="ARBA" id="ARBA00022801"/>
    </source>
</evidence>
<evidence type="ECO:0000256" key="1">
    <source>
        <dbReference type="ARBA" id="ARBA00022729"/>
    </source>
</evidence>
<protein>
    <recommendedName>
        <fullName evidence="4">Calcineurin-like phosphoesterase domain-containing protein</fullName>
    </recommendedName>
</protein>
<dbReference type="Pfam" id="PF00149">
    <property type="entry name" value="Metallophos"/>
    <property type="match status" value="1"/>
</dbReference>
<dbReference type="EMBL" id="JADXDR010000238">
    <property type="protein sequence ID" value="KAI7835699.1"/>
    <property type="molecule type" value="Genomic_DNA"/>
</dbReference>
<reference evidence="5" key="1">
    <citation type="submission" date="2020-11" db="EMBL/GenBank/DDBJ databases">
        <title>Chlorella ohadii genome sequencing and assembly.</title>
        <authorList>
            <person name="Murik O."/>
            <person name="Treves H."/>
            <person name="Kedem I."/>
            <person name="Shotland Y."/>
            <person name="Kaplan A."/>
        </authorList>
    </citation>
    <scope>NUCLEOTIDE SEQUENCE</scope>
    <source>
        <strain evidence="5">1</strain>
    </source>
</reference>
<sequence length="379" mass="40330">MRTGLAFLLMAAACAAVASAGTVNIGPIRTKSITFAIIGGGLEQLKVAELMDGVCAERGCQFVVNTGENVYNSRDRKALRGLKWLNSLGNHDVLGLKSGVDAQIAYQSKNPKWILPARYYNADVASAATSVRFHVAHTSCFVKKYRKSGNSYNTDEILACSSEQAVAAQLSFLNQSMASSTAQWNIIIGHHPAVSGAGTSYFDPAEAPATADGWAPLAQLVKKYGPAAWLNGHDHTMSFQYAPEASTSLGSSIPLCFPNTGFYTSGAGSWPQAGDGGHGLETGPYSWQKWANADLLTGTAWSGFAVATVDAQKMVVDYFSVNSGRSVPLRVTTYKGKAPIVEFAPAGLLSVRLPNTVQMNTDPNGDGVGNEYVQFKRRA</sequence>
<dbReference type="PANTHER" id="PTHR10161">
    <property type="entry name" value="TARTRATE-RESISTANT ACID PHOSPHATASE TYPE 5"/>
    <property type="match status" value="1"/>
</dbReference>
<keyword evidence="2" id="KW-0378">Hydrolase</keyword>
<accession>A0AAD5GX79</accession>
<gene>
    <name evidence="5" type="ORF">COHA_010438</name>
</gene>
<organism evidence="5 6">
    <name type="scientific">Chlorella ohadii</name>
    <dbReference type="NCBI Taxonomy" id="2649997"/>
    <lineage>
        <taxon>Eukaryota</taxon>
        <taxon>Viridiplantae</taxon>
        <taxon>Chlorophyta</taxon>
        <taxon>core chlorophytes</taxon>
        <taxon>Trebouxiophyceae</taxon>
        <taxon>Chlorellales</taxon>
        <taxon>Chlorellaceae</taxon>
        <taxon>Chlorella clade</taxon>
        <taxon>Chlorella</taxon>
    </lineage>
</organism>
<evidence type="ECO:0000313" key="5">
    <source>
        <dbReference type="EMBL" id="KAI7835699.1"/>
    </source>
</evidence>
<dbReference type="InterPro" id="IPR029052">
    <property type="entry name" value="Metallo-depent_PP-like"/>
</dbReference>
<feature type="signal peptide" evidence="3">
    <location>
        <begin position="1"/>
        <end position="20"/>
    </location>
</feature>
<keyword evidence="6" id="KW-1185">Reference proteome</keyword>
<dbReference type="SUPFAM" id="SSF56300">
    <property type="entry name" value="Metallo-dependent phosphatases"/>
    <property type="match status" value="1"/>
</dbReference>
<comment type="caution">
    <text evidence="5">The sequence shown here is derived from an EMBL/GenBank/DDBJ whole genome shotgun (WGS) entry which is preliminary data.</text>
</comment>